<organism evidence="13 14">
    <name type="scientific">Mytilus galloprovincialis</name>
    <name type="common">Mediterranean mussel</name>
    <dbReference type="NCBI Taxonomy" id="29158"/>
    <lineage>
        <taxon>Eukaryota</taxon>
        <taxon>Metazoa</taxon>
        <taxon>Spiralia</taxon>
        <taxon>Lophotrochozoa</taxon>
        <taxon>Mollusca</taxon>
        <taxon>Bivalvia</taxon>
        <taxon>Autobranchia</taxon>
        <taxon>Pteriomorphia</taxon>
        <taxon>Mytilida</taxon>
        <taxon>Mytiloidea</taxon>
        <taxon>Mytilidae</taxon>
        <taxon>Mytilinae</taxon>
        <taxon>Mytilus</taxon>
    </lineage>
</organism>
<dbReference type="Gene3D" id="1.10.533.10">
    <property type="entry name" value="Death Domain, Fas"/>
    <property type="match status" value="1"/>
</dbReference>
<keyword evidence="14" id="KW-1185">Reference proteome</keyword>
<gene>
    <name evidence="13" type="ORF">MGAL_10B090674</name>
</gene>
<dbReference type="InterPro" id="IPR011600">
    <property type="entry name" value="Pept_C14_caspase"/>
</dbReference>
<evidence type="ECO:0000256" key="3">
    <source>
        <dbReference type="ARBA" id="ARBA00022703"/>
    </source>
</evidence>
<dbReference type="InterPro" id="IPR001315">
    <property type="entry name" value="CARD"/>
</dbReference>
<dbReference type="PIRSF" id="PIRSF038001">
    <property type="entry name" value="Caspase_ICE"/>
    <property type="match status" value="1"/>
</dbReference>
<dbReference type="InterPro" id="IPR029030">
    <property type="entry name" value="Caspase-like_dom_sf"/>
</dbReference>
<dbReference type="Pfam" id="PF00619">
    <property type="entry name" value="CARD"/>
    <property type="match status" value="1"/>
</dbReference>
<keyword evidence="6" id="KW-0865">Zymogen</keyword>
<evidence type="ECO:0000259" key="10">
    <source>
        <dbReference type="PROSITE" id="PS50207"/>
    </source>
</evidence>
<dbReference type="SUPFAM" id="SSF47986">
    <property type="entry name" value="DEATH domain"/>
    <property type="match status" value="1"/>
</dbReference>
<dbReference type="InterPro" id="IPR011029">
    <property type="entry name" value="DEATH-like_dom_sf"/>
</dbReference>
<keyword evidence="3" id="KW-0053">Apoptosis</keyword>
<dbReference type="PROSITE" id="PS50207">
    <property type="entry name" value="CASPASE_P10"/>
    <property type="match status" value="1"/>
</dbReference>
<dbReference type="PROSITE" id="PS50209">
    <property type="entry name" value="CARD"/>
    <property type="match status" value="1"/>
</dbReference>
<evidence type="ECO:0000256" key="7">
    <source>
        <dbReference type="PIRSR" id="PIRSR038001-1"/>
    </source>
</evidence>
<dbReference type="CDD" id="cd00032">
    <property type="entry name" value="CASc"/>
    <property type="match status" value="1"/>
</dbReference>
<feature type="domain" description="CARD" evidence="12">
    <location>
        <begin position="1"/>
        <end position="91"/>
    </location>
</feature>
<dbReference type="GO" id="GO:0004197">
    <property type="term" value="F:cysteine-type endopeptidase activity"/>
    <property type="evidence" value="ECO:0007669"/>
    <property type="project" value="InterPro"/>
</dbReference>
<dbReference type="PANTHER" id="PTHR47901">
    <property type="entry name" value="CASPASE RECRUITMENT DOMAIN-CONTAINING PROTEIN 18"/>
    <property type="match status" value="1"/>
</dbReference>
<dbReference type="SUPFAM" id="SSF52129">
    <property type="entry name" value="Caspase-like"/>
    <property type="match status" value="1"/>
</dbReference>
<feature type="active site" evidence="7">
    <location>
        <position position="269"/>
    </location>
</feature>
<feature type="domain" description="Caspase family p20" evidence="11">
    <location>
        <begin position="149"/>
        <end position="273"/>
    </location>
</feature>
<name>A0A8B6DQI6_MYTGA</name>
<evidence type="ECO:0000313" key="13">
    <source>
        <dbReference type="EMBL" id="VDI22398.1"/>
    </source>
</evidence>
<evidence type="ECO:0000256" key="8">
    <source>
        <dbReference type="RuleBase" id="RU003971"/>
    </source>
</evidence>
<evidence type="ECO:0000313" key="14">
    <source>
        <dbReference type="Proteomes" id="UP000596742"/>
    </source>
</evidence>
<dbReference type="EC" id="3.4.22.55" evidence="13"/>
<reference evidence="13" key="1">
    <citation type="submission" date="2018-11" db="EMBL/GenBank/DDBJ databases">
        <authorList>
            <person name="Alioto T."/>
            <person name="Alioto T."/>
        </authorList>
    </citation>
    <scope>NUCLEOTIDE SEQUENCE</scope>
</reference>
<dbReference type="GO" id="GO:0006508">
    <property type="term" value="P:proteolysis"/>
    <property type="evidence" value="ECO:0007669"/>
    <property type="project" value="UniProtKB-KW"/>
</dbReference>
<keyword evidence="5" id="KW-0788">Thiol protease</keyword>
<dbReference type="InterPro" id="IPR015917">
    <property type="entry name" value="Pept_C14A"/>
</dbReference>
<dbReference type="PANTHER" id="PTHR47901:SF8">
    <property type="entry name" value="CASPASE-3"/>
    <property type="match status" value="1"/>
</dbReference>
<dbReference type="Gene3D" id="3.40.50.1460">
    <property type="match status" value="1"/>
</dbReference>
<keyword evidence="4 13" id="KW-0378">Hydrolase</keyword>
<feature type="domain" description="Caspase family p10" evidence="10">
    <location>
        <begin position="319"/>
        <end position="406"/>
    </location>
</feature>
<dbReference type="CDD" id="cd01671">
    <property type="entry name" value="CARD"/>
    <property type="match status" value="1"/>
</dbReference>
<dbReference type="PRINTS" id="PR00376">
    <property type="entry name" value="IL1BCENZYME"/>
</dbReference>
<evidence type="ECO:0000256" key="2">
    <source>
        <dbReference type="ARBA" id="ARBA00022670"/>
    </source>
</evidence>
<keyword evidence="2" id="KW-0645">Protease</keyword>
<dbReference type="InterPro" id="IPR002138">
    <property type="entry name" value="Pept_C14_p10"/>
</dbReference>
<dbReference type="SMART" id="SM00114">
    <property type="entry name" value="CARD"/>
    <property type="match status" value="1"/>
</dbReference>
<protein>
    <submittedName>
        <fullName evidence="13">Caspase 2</fullName>
        <ecNumber evidence="13">3.4.22.55</ecNumber>
    </submittedName>
</protein>
<dbReference type="InterPro" id="IPR001309">
    <property type="entry name" value="Pept_C14_p20"/>
</dbReference>
<evidence type="ECO:0000259" key="12">
    <source>
        <dbReference type="PROSITE" id="PS50209"/>
    </source>
</evidence>
<accession>A0A8B6DQI6</accession>
<dbReference type="InterPro" id="IPR002398">
    <property type="entry name" value="Pept_C14"/>
</dbReference>
<dbReference type="PROSITE" id="PS50208">
    <property type="entry name" value="CASPASE_P20"/>
    <property type="match status" value="1"/>
</dbReference>
<dbReference type="OrthoDB" id="6286214at2759"/>
<dbReference type="SMART" id="SM00115">
    <property type="entry name" value="CASc"/>
    <property type="match status" value="1"/>
</dbReference>
<evidence type="ECO:0000256" key="4">
    <source>
        <dbReference type="ARBA" id="ARBA00022801"/>
    </source>
</evidence>
<proteinExistence type="inferred from homology"/>
<dbReference type="Pfam" id="PF00656">
    <property type="entry name" value="Peptidase_C14"/>
    <property type="match status" value="1"/>
</dbReference>
<sequence>MAVDPKKALIKNRVAIVRDLDNGDDVADYLYANKLFTEDMRDSVLQEPEKDKKNRLILDTLGRRGQKAAKGLHDAFLDTENSDLAKLLAPYIRVIESEENRYRPKEWPPNSEEQDKMQKDSVRRIKDLKSPSYIHEYTDENVYEIRNKTRGKVFIINNVEFQTKLSTRQGSEKDAENMKSLFTELHFDVVQEDNLTGQDMLKFLKEERNKVDWNAMDCVILVVMSHGHTTGIFGTDGQEIELKKITELFESSQCPGLNEKPRLVFVQACRGENKESDHIGTGVQVSGNDSVTEGVHAMSLIGKDQIDAVAEMPNEDLKEKKTVHSAADFLIAYATPEGTPAYRHIHVGSWFLNAIVWTFKYHAHQEEIQHMLLKVNELVSQGRTMAGNLTVSEIKNNLRKKFYFFPGVYDDPPKFIDG</sequence>
<dbReference type="Proteomes" id="UP000596742">
    <property type="component" value="Unassembled WGS sequence"/>
</dbReference>
<evidence type="ECO:0000256" key="6">
    <source>
        <dbReference type="ARBA" id="ARBA00023145"/>
    </source>
</evidence>
<dbReference type="GO" id="GO:0006915">
    <property type="term" value="P:apoptotic process"/>
    <property type="evidence" value="ECO:0007669"/>
    <property type="project" value="UniProtKB-KW"/>
</dbReference>
<dbReference type="AlphaFoldDB" id="A0A8B6DQI6"/>
<comment type="caution">
    <text evidence="13">The sequence shown here is derived from an EMBL/GenBank/DDBJ whole genome shotgun (WGS) entry which is preliminary data.</text>
</comment>
<evidence type="ECO:0000256" key="1">
    <source>
        <dbReference type="ARBA" id="ARBA00010134"/>
    </source>
</evidence>
<comment type="similarity">
    <text evidence="1 8">Belongs to the peptidase C14A family.</text>
</comment>
<dbReference type="EMBL" id="UYJE01003791">
    <property type="protein sequence ID" value="VDI22398.1"/>
    <property type="molecule type" value="Genomic_DNA"/>
</dbReference>
<feature type="region of interest" description="Disordered" evidence="9">
    <location>
        <begin position="101"/>
        <end position="120"/>
    </location>
</feature>
<dbReference type="GO" id="GO:0042981">
    <property type="term" value="P:regulation of apoptotic process"/>
    <property type="evidence" value="ECO:0007669"/>
    <property type="project" value="InterPro"/>
</dbReference>
<evidence type="ECO:0000256" key="9">
    <source>
        <dbReference type="SAM" id="MobiDB-lite"/>
    </source>
</evidence>
<evidence type="ECO:0000256" key="5">
    <source>
        <dbReference type="ARBA" id="ARBA00022807"/>
    </source>
</evidence>
<evidence type="ECO:0000259" key="11">
    <source>
        <dbReference type="PROSITE" id="PS50208"/>
    </source>
</evidence>
<feature type="active site" evidence="7">
    <location>
        <position position="226"/>
    </location>
</feature>